<reference evidence="8" key="1">
    <citation type="journal article" date="2015" name="PLoS Genet.">
        <title>Genome Sequence and Transcriptome Analyses of Chrysochromulina tobin: Metabolic Tools for Enhanced Algal Fitness in the Prominent Order Prymnesiales (Haptophyceae).</title>
        <authorList>
            <person name="Hovde B.T."/>
            <person name="Deodato C.R."/>
            <person name="Hunsperger H.M."/>
            <person name="Ryken S.A."/>
            <person name="Yost W."/>
            <person name="Jha R.K."/>
            <person name="Patterson J."/>
            <person name="Monnat R.J. Jr."/>
            <person name="Barlow S.B."/>
            <person name="Starkenburg S.R."/>
            <person name="Cattolico R.A."/>
        </authorList>
    </citation>
    <scope>NUCLEOTIDE SEQUENCE</scope>
    <source>
        <strain evidence="8">CCMP291</strain>
    </source>
</reference>
<dbReference type="GO" id="GO:0015144">
    <property type="term" value="F:carbohydrate transmembrane transporter activity"/>
    <property type="evidence" value="ECO:0007669"/>
    <property type="project" value="InterPro"/>
</dbReference>
<feature type="transmembrane region" description="Helical" evidence="6">
    <location>
        <begin position="317"/>
        <end position="335"/>
    </location>
</feature>
<evidence type="ECO:0000256" key="4">
    <source>
        <dbReference type="ARBA" id="ARBA00023136"/>
    </source>
</evidence>
<evidence type="ECO:0000313" key="8">
    <source>
        <dbReference type="Proteomes" id="UP000037460"/>
    </source>
</evidence>
<dbReference type="EMBL" id="JWZX01002392">
    <property type="protein sequence ID" value="KOO29593.1"/>
    <property type="molecule type" value="Genomic_DNA"/>
</dbReference>
<evidence type="ECO:0000313" key="7">
    <source>
        <dbReference type="EMBL" id="KOO29593.1"/>
    </source>
</evidence>
<dbReference type="InterPro" id="IPR010651">
    <property type="entry name" value="Sugar_transport"/>
</dbReference>
<feature type="region of interest" description="Disordered" evidence="5">
    <location>
        <begin position="178"/>
        <end position="203"/>
    </location>
</feature>
<evidence type="ECO:0000256" key="3">
    <source>
        <dbReference type="ARBA" id="ARBA00022989"/>
    </source>
</evidence>
<dbReference type="Pfam" id="PF06800">
    <property type="entry name" value="Sugar_transport"/>
    <property type="match status" value="1"/>
</dbReference>
<name>A0A0M0JTZ5_9EUKA</name>
<organism evidence="7 8">
    <name type="scientific">Chrysochromulina tobinii</name>
    <dbReference type="NCBI Taxonomy" id="1460289"/>
    <lineage>
        <taxon>Eukaryota</taxon>
        <taxon>Haptista</taxon>
        <taxon>Haptophyta</taxon>
        <taxon>Prymnesiophyceae</taxon>
        <taxon>Prymnesiales</taxon>
        <taxon>Chrysochromulinaceae</taxon>
        <taxon>Chrysochromulina</taxon>
    </lineage>
</organism>
<accession>A0A0M0JTZ5</accession>
<evidence type="ECO:0000256" key="6">
    <source>
        <dbReference type="SAM" id="Phobius"/>
    </source>
</evidence>
<feature type="transmembrane region" description="Helical" evidence="6">
    <location>
        <begin position="381"/>
        <end position="399"/>
    </location>
</feature>
<comment type="caution">
    <text evidence="7">The sequence shown here is derived from an EMBL/GenBank/DDBJ whole genome shotgun (WGS) entry which is preliminary data.</text>
</comment>
<keyword evidence="2 6" id="KW-0812">Transmembrane</keyword>
<dbReference type="AlphaFoldDB" id="A0A0M0JTZ5"/>
<evidence type="ECO:0000256" key="2">
    <source>
        <dbReference type="ARBA" id="ARBA00022692"/>
    </source>
</evidence>
<feature type="compositionally biased region" description="Pro residues" evidence="5">
    <location>
        <begin position="185"/>
        <end position="196"/>
    </location>
</feature>
<feature type="transmembrane region" description="Helical" evidence="6">
    <location>
        <begin position="70"/>
        <end position="91"/>
    </location>
</feature>
<dbReference type="PANTHER" id="PTHR16119">
    <property type="entry name" value="TRANSMEMBRANE PROTEIN 144"/>
    <property type="match status" value="1"/>
</dbReference>
<feature type="transmembrane region" description="Helical" evidence="6">
    <location>
        <begin position="347"/>
        <end position="369"/>
    </location>
</feature>
<feature type="transmembrane region" description="Helical" evidence="6">
    <location>
        <begin position="12"/>
        <end position="33"/>
    </location>
</feature>
<dbReference type="OrthoDB" id="426527at2759"/>
<dbReference type="PANTHER" id="PTHR16119:SF17">
    <property type="entry name" value="TRANSMEMBRANE PROTEIN 144"/>
    <property type="match status" value="1"/>
</dbReference>
<keyword evidence="4 6" id="KW-0472">Membrane</keyword>
<keyword evidence="3 6" id="KW-1133">Transmembrane helix</keyword>
<keyword evidence="8" id="KW-1185">Reference proteome</keyword>
<gene>
    <name evidence="7" type="ORF">Ctob_007331</name>
</gene>
<comment type="subcellular location">
    <subcellularLocation>
        <location evidence="1">Membrane</location>
        <topology evidence="1">Multi-pass membrane protein</topology>
    </subcellularLocation>
</comment>
<evidence type="ECO:0000256" key="5">
    <source>
        <dbReference type="SAM" id="MobiDB-lite"/>
    </source>
</evidence>
<sequence length="405" mass="41294">MPLDEAQITRRVTQSTLANLAIAVGVLSGVSMLRSQPDMQGWMAAAGAALVFGGSSLPAKHPAAAAAGTLGFQLWVTIGNSALNLMLLLLLNVPIQWSQYGVVGAAVLTGTQLFAWPAIQRLGAAVGPGIWCGVGMLTSFLWGVFVFHEPFKTPALAVMALVMLVGGVGGVASSQVLNHRDASNQPPPPSQPPPLSPAAEELDGSGSSAVVSASASPALPLERPSEPLSALVLGVACALGTGLLDGSLMAPFSSYKTSLGLAPGDQVALRYLGGFALALPVVALLPLLLALLVEHLRQGARSTRRLLPLDGRSPARFLNLSCALSGMSCGALWAAGNVLSVHASMRLGQAVGFPLTQVCVVISALWGILFFGELPQPRARALFASSSVVVLAGAVALKASGGGVL</sequence>
<evidence type="ECO:0000256" key="1">
    <source>
        <dbReference type="ARBA" id="ARBA00004141"/>
    </source>
</evidence>
<feature type="transmembrane region" description="Helical" evidence="6">
    <location>
        <begin position="272"/>
        <end position="296"/>
    </location>
</feature>
<protein>
    <submittedName>
        <fullName evidence="7">Uncharacterized protein</fullName>
    </submittedName>
</protein>
<feature type="transmembrane region" description="Helical" evidence="6">
    <location>
        <begin position="128"/>
        <end position="148"/>
    </location>
</feature>
<feature type="transmembrane region" description="Helical" evidence="6">
    <location>
        <begin position="154"/>
        <end position="172"/>
    </location>
</feature>
<dbReference type="GO" id="GO:0016020">
    <property type="term" value="C:membrane"/>
    <property type="evidence" value="ECO:0007669"/>
    <property type="project" value="UniProtKB-SubCell"/>
</dbReference>
<dbReference type="Proteomes" id="UP000037460">
    <property type="component" value="Unassembled WGS sequence"/>
</dbReference>
<proteinExistence type="predicted"/>
<feature type="transmembrane region" description="Helical" evidence="6">
    <location>
        <begin position="97"/>
        <end position="116"/>
    </location>
</feature>